<evidence type="ECO:0000256" key="1">
    <source>
        <dbReference type="SAM" id="Phobius"/>
    </source>
</evidence>
<comment type="caution">
    <text evidence="2">The sequence shown here is derived from an EMBL/GenBank/DDBJ whole genome shotgun (WGS) entry which is preliminary data.</text>
</comment>
<feature type="transmembrane region" description="Helical" evidence="1">
    <location>
        <begin position="9"/>
        <end position="26"/>
    </location>
</feature>
<evidence type="ECO:0000313" key="3">
    <source>
        <dbReference type="Proteomes" id="UP001520878"/>
    </source>
</evidence>
<evidence type="ECO:0000313" key="2">
    <source>
        <dbReference type="EMBL" id="MCC2618127.1"/>
    </source>
</evidence>
<proteinExistence type="predicted"/>
<keyword evidence="1" id="KW-0812">Transmembrane</keyword>
<organism evidence="2 3">
    <name type="scientific">Fluctibacter halophilus</name>
    <dbReference type="NCBI Taxonomy" id="226011"/>
    <lineage>
        <taxon>Bacteria</taxon>
        <taxon>Pseudomonadati</taxon>
        <taxon>Pseudomonadota</taxon>
        <taxon>Gammaproteobacteria</taxon>
        <taxon>Alteromonadales</taxon>
        <taxon>Alteromonadaceae</taxon>
        <taxon>Fluctibacter</taxon>
    </lineage>
</organism>
<protein>
    <submittedName>
        <fullName evidence="2">Uncharacterized protein</fullName>
    </submittedName>
</protein>
<keyword evidence="1" id="KW-0472">Membrane</keyword>
<keyword evidence="3" id="KW-1185">Reference proteome</keyword>
<dbReference type="Proteomes" id="UP001520878">
    <property type="component" value="Unassembled WGS sequence"/>
</dbReference>
<dbReference type="EMBL" id="JAJEWP010000007">
    <property type="protein sequence ID" value="MCC2618127.1"/>
    <property type="molecule type" value="Genomic_DNA"/>
</dbReference>
<feature type="transmembrane region" description="Helical" evidence="1">
    <location>
        <begin position="111"/>
        <end position="130"/>
    </location>
</feature>
<dbReference type="InterPro" id="IPR046580">
    <property type="entry name" value="DUF6640"/>
</dbReference>
<name>A0ABS8GC25_9ALTE</name>
<accession>A0ABS8GC25</accession>
<feature type="transmembrane region" description="Helical" evidence="1">
    <location>
        <begin position="46"/>
        <end position="64"/>
    </location>
</feature>
<dbReference type="Pfam" id="PF20345">
    <property type="entry name" value="DUF6640"/>
    <property type="match status" value="1"/>
</dbReference>
<feature type="transmembrane region" description="Helical" evidence="1">
    <location>
        <begin position="71"/>
        <end position="91"/>
    </location>
</feature>
<reference evidence="2 3" key="1">
    <citation type="submission" date="2021-10" db="EMBL/GenBank/DDBJ databases">
        <title>Draft genome of Aestuariibacter halophilus JC2043.</title>
        <authorList>
            <person name="Emsley S.A."/>
            <person name="Pfannmuller K.M."/>
            <person name="Ushijima B."/>
            <person name="Saw J.H."/>
            <person name="Videau P."/>
        </authorList>
    </citation>
    <scope>NUCLEOTIDE SEQUENCE [LARGE SCALE GENOMIC DNA]</scope>
    <source>
        <strain evidence="2 3">JC2043</strain>
    </source>
</reference>
<keyword evidence="1" id="KW-1133">Transmembrane helix</keyword>
<dbReference type="RefSeq" id="WP_229162699.1">
    <property type="nucleotide sequence ID" value="NZ_JAJEWP010000007.1"/>
</dbReference>
<sequence>MKAPLSSKVMITIGVFFYLVVIPYLETNQSHVFNQTWPPHARFHEVWQLFTHCALGIVALWLTWHRQAIAMAATLSTCIMGGVLVAHAMSGEYGGSVQSGNLSKQVLGMELAVFVALVVVLLSLTAAFIARSRLG</sequence>
<gene>
    <name evidence="2" type="ORF">LJ739_17865</name>
</gene>